<protein>
    <submittedName>
        <fullName evidence="1">Uncharacterized protein</fullName>
    </submittedName>
</protein>
<accession>A0ABQ7EFB0</accession>
<organism evidence="1 2">
    <name type="scientific">Brassica cretica</name>
    <name type="common">Mustard</name>
    <dbReference type="NCBI Taxonomy" id="69181"/>
    <lineage>
        <taxon>Eukaryota</taxon>
        <taxon>Viridiplantae</taxon>
        <taxon>Streptophyta</taxon>
        <taxon>Embryophyta</taxon>
        <taxon>Tracheophyta</taxon>
        <taxon>Spermatophyta</taxon>
        <taxon>Magnoliopsida</taxon>
        <taxon>eudicotyledons</taxon>
        <taxon>Gunneridae</taxon>
        <taxon>Pentapetalae</taxon>
        <taxon>rosids</taxon>
        <taxon>malvids</taxon>
        <taxon>Brassicales</taxon>
        <taxon>Brassicaceae</taxon>
        <taxon>Brassiceae</taxon>
        <taxon>Brassica</taxon>
    </lineage>
</organism>
<dbReference type="EMBL" id="QGKV02000299">
    <property type="protein sequence ID" value="KAF3595060.1"/>
    <property type="molecule type" value="Genomic_DNA"/>
</dbReference>
<reference evidence="1 2" key="1">
    <citation type="journal article" date="2020" name="BMC Genomics">
        <title>Intraspecific diversification of the crop wild relative Brassica cretica Lam. using demographic model selection.</title>
        <authorList>
            <person name="Kioukis A."/>
            <person name="Michalopoulou V.A."/>
            <person name="Briers L."/>
            <person name="Pirintsos S."/>
            <person name="Studholme D.J."/>
            <person name="Pavlidis P."/>
            <person name="Sarris P.F."/>
        </authorList>
    </citation>
    <scope>NUCLEOTIDE SEQUENCE [LARGE SCALE GENOMIC DNA]</scope>
    <source>
        <strain evidence="2">cv. PFS-1207/04</strain>
    </source>
</reference>
<evidence type="ECO:0000313" key="1">
    <source>
        <dbReference type="EMBL" id="KAF3595060.1"/>
    </source>
</evidence>
<proteinExistence type="predicted"/>
<dbReference type="Proteomes" id="UP000266723">
    <property type="component" value="Unassembled WGS sequence"/>
</dbReference>
<keyword evidence="2" id="KW-1185">Reference proteome</keyword>
<comment type="caution">
    <text evidence="1">The sequence shown here is derived from an EMBL/GenBank/DDBJ whole genome shotgun (WGS) entry which is preliminary data.</text>
</comment>
<sequence length="149" mass="16684">MGHAGTTTRDVVPARVISRCNDTTTRGGATWVPLPALSKRIYPWVTRGRRRRMLELRHGLCDAGCCTRSHREGEARRHHDAGCSDAGSLTRVVEEKSSMGHAGTTTRDAVPARVISMRSDVLTRVEARKFPYPRCQSEVVDEVTRDERR</sequence>
<gene>
    <name evidence="1" type="ORF">DY000_02020196</name>
</gene>
<evidence type="ECO:0000313" key="2">
    <source>
        <dbReference type="Proteomes" id="UP000266723"/>
    </source>
</evidence>
<name>A0ABQ7EFB0_BRACR</name>